<dbReference type="GO" id="GO:0008381">
    <property type="term" value="F:mechanosensitive monoatomic ion channel activity"/>
    <property type="evidence" value="ECO:0007669"/>
    <property type="project" value="InterPro"/>
</dbReference>
<dbReference type="GO" id="GO:0071470">
    <property type="term" value="P:cellular response to osmotic stress"/>
    <property type="evidence" value="ECO:0007669"/>
    <property type="project" value="InterPro"/>
</dbReference>
<dbReference type="RefSeq" id="WP_229783018.1">
    <property type="nucleotide sequence ID" value="NZ_AP028155.1"/>
</dbReference>
<dbReference type="GeneID" id="93101489"/>
<evidence type="ECO:0000256" key="4">
    <source>
        <dbReference type="ARBA" id="ARBA00023136"/>
    </source>
</evidence>
<keyword evidence="4 5" id="KW-0472">Membrane</keyword>
<dbReference type="InterPro" id="IPR010920">
    <property type="entry name" value="LSM_dom_sf"/>
</dbReference>
<keyword evidence="2 5" id="KW-0812">Transmembrane</keyword>
<evidence type="ECO:0000313" key="8">
    <source>
        <dbReference type="Proteomes" id="UP000546007"/>
    </source>
</evidence>
<keyword evidence="8" id="KW-1185">Reference proteome</keyword>
<feature type="domain" description="Mechanosensitive ion channel MscS" evidence="6">
    <location>
        <begin position="193"/>
        <end position="260"/>
    </location>
</feature>
<dbReference type="AlphaFoldDB" id="A0A7W6HYY5"/>
<evidence type="ECO:0000256" key="1">
    <source>
        <dbReference type="ARBA" id="ARBA00004370"/>
    </source>
</evidence>
<dbReference type="Gene3D" id="2.30.30.60">
    <property type="match status" value="1"/>
</dbReference>
<dbReference type="InterPro" id="IPR006685">
    <property type="entry name" value="MscS_channel_2nd"/>
</dbReference>
<dbReference type="PANTHER" id="PTHR30414:SF0">
    <property type="entry name" value="MINICONDUCTANCE MECHANOSENSITIVE CHANNEL YBDG"/>
    <property type="match status" value="1"/>
</dbReference>
<dbReference type="GO" id="GO:0005886">
    <property type="term" value="C:plasma membrane"/>
    <property type="evidence" value="ECO:0007669"/>
    <property type="project" value="TreeGrafter"/>
</dbReference>
<organism evidence="7 8">
    <name type="scientific">Butyricimonas faecihominis</name>
    <dbReference type="NCBI Taxonomy" id="1472416"/>
    <lineage>
        <taxon>Bacteria</taxon>
        <taxon>Pseudomonadati</taxon>
        <taxon>Bacteroidota</taxon>
        <taxon>Bacteroidia</taxon>
        <taxon>Bacteroidales</taxon>
        <taxon>Odoribacteraceae</taxon>
        <taxon>Butyricimonas</taxon>
    </lineage>
</organism>
<accession>A0A7W6HYY5</accession>
<evidence type="ECO:0000259" key="6">
    <source>
        <dbReference type="Pfam" id="PF00924"/>
    </source>
</evidence>
<comment type="subcellular location">
    <subcellularLocation>
        <location evidence="1">Membrane</location>
    </subcellularLocation>
</comment>
<gene>
    <name evidence="7" type="ORF">GGR14_003378</name>
</gene>
<comment type="caution">
    <text evidence="7">The sequence shown here is derived from an EMBL/GenBank/DDBJ whole genome shotgun (WGS) entry which is preliminary data.</text>
</comment>
<feature type="transmembrane region" description="Helical" evidence="5">
    <location>
        <begin position="150"/>
        <end position="169"/>
    </location>
</feature>
<proteinExistence type="predicted"/>
<feature type="transmembrane region" description="Helical" evidence="5">
    <location>
        <begin position="109"/>
        <end position="129"/>
    </location>
</feature>
<protein>
    <submittedName>
        <fullName evidence="7">Miniconductance mechanosensitive channel</fullName>
    </submittedName>
</protein>
<dbReference type="InterPro" id="IPR030192">
    <property type="entry name" value="YbdG"/>
</dbReference>
<evidence type="ECO:0000256" key="2">
    <source>
        <dbReference type="ARBA" id="ARBA00022692"/>
    </source>
</evidence>
<dbReference type="SUPFAM" id="SSF50182">
    <property type="entry name" value="Sm-like ribonucleoproteins"/>
    <property type="match status" value="1"/>
</dbReference>
<evidence type="ECO:0000313" key="7">
    <source>
        <dbReference type="EMBL" id="MBB4027564.1"/>
    </source>
</evidence>
<sequence>MMLLKIDINKWFSWLNLGIKDPSTASAVEVLLQIVVICLIAFLFTFFLRKGITRVIGGMVRRTKTKWDDIFFEERVFQKIFNLIPPIFIDFAFKIVYGKWQHVELFHRFIVAWILVVAGFVIVAVLDAINRIYDSYPIAKDRPIKVFVQVIKIFVISAIIITIVSEFIGESPRNLLVGLGAFAAVLMLIFKDAILGFVAGVQLLANQMVRIGDWIVMPSNNANGTVLEINLYTVKVQNWDMTITTIPTYQLVSASFTNWRGMQESAGRRIMRYINIDMLSVHFLSDEEIDTLRKSNVLKGYIEDMLPKLDEQNKGTSAVLDERKLTNLGVFRQYAVRRLEANPDLNMDMTYMVRQLQPTATGIPLEVYCFSRIQEWVAYEKVQSDIFDHLLAVIPYFNLRIYQYPEIIKTTN</sequence>
<keyword evidence="3 5" id="KW-1133">Transmembrane helix</keyword>
<evidence type="ECO:0000256" key="5">
    <source>
        <dbReference type="SAM" id="Phobius"/>
    </source>
</evidence>
<feature type="transmembrane region" description="Helical" evidence="5">
    <location>
        <begin position="30"/>
        <end position="48"/>
    </location>
</feature>
<evidence type="ECO:0000256" key="3">
    <source>
        <dbReference type="ARBA" id="ARBA00022989"/>
    </source>
</evidence>
<dbReference type="InterPro" id="IPR023408">
    <property type="entry name" value="MscS_beta-dom_sf"/>
</dbReference>
<dbReference type="PANTHER" id="PTHR30414">
    <property type="entry name" value="MINICONDUCTANCE MECHANOSENSITIVE CHANNEL YBDG"/>
    <property type="match status" value="1"/>
</dbReference>
<name>A0A7W6HYY5_9BACT</name>
<dbReference type="Proteomes" id="UP000546007">
    <property type="component" value="Unassembled WGS sequence"/>
</dbReference>
<dbReference type="Pfam" id="PF00924">
    <property type="entry name" value="MS_channel_2nd"/>
    <property type="match status" value="1"/>
</dbReference>
<reference evidence="7 8" key="1">
    <citation type="submission" date="2020-08" db="EMBL/GenBank/DDBJ databases">
        <title>Genomic Encyclopedia of Type Strains, Phase IV (KMG-IV): sequencing the most valuable type-strain genomes for metagenomic binning, comparative biology and taxonomic classification.</title>
        <authorList>
            <person name="Goeker M."/>
        </authorList>
    </citation>
    <scope>NUCLEOTIDE SEQUENCE [LARGE SCALE GENOMIC DNA]</scope>
    <source>
        <strain evidence="7 8">DSM 105721</strain>
    </source>
</reference>
<dbReference type="EMBL" id="JACIES010000011">
    <property type="protein sequence ID" value="MBB4027564.1"/>
    <property type="molecule type" value="Genomic_DNA"/>
</dbReference>
<feature type="transmembrane region" description="Helical" evidence="5">
    <location>
        <begin position="175"/>
        <end position="201"/>
    </location>
</feature>